<dbReference type="InterPro" id="IPR019076">
    <property type="entry name" value="Spore_lipoprot_YhcN/YlaJ-like"/>
</dbReference>
<dbReference type="RefSeq" id="WP_050353612.1">
    <property type="nucleotide sequence ID" value="NZ_LGSS01000001.1"/>
</dbReference>
<comment type="caution">
    <text evidence="2">The sequence shown here is derived from an EMBL/GenBank/DDBJ whole genome shotgun (WGS) entry which is preliminary data.</text>
</comment>
<evidence type="ECO:0000256" key="1">
    <source>
        <dbReference type="SAM" id="MobiDB-lite"/>
    </source>
</evidence>
<feature type="region of interest" description="Disordered" evidence="1">
    <location>
        <begin position="28"/>
        <end position="95"/>
    </location>
</feature>
<dbReference type="STRING" id="1503.CLPU_1c00300"/>
<feature type="compositionally biased region" description="Polar residues" evidence="1">
    <location>
        <begin position="35"/>
        <end position="44"/>
    </location>
</feature>
<organism evidence="2 3">
    <name type="scientific">Gottschalkia purinilytica</name>
    <name type="common">Clostridium purinilyticum</name>
    <dbReference type="NCBI Taxonomy" id="1503"/>
    <lineage>
        <taxon>Bacteria</taxon>
        <taxon>Bacillati</taxon>
        <taxon>Bacillota</taxon>
        <taxon>Tissierellia</taxon>
        <taxon>Tissierellales</taxon>
        <taxon>Gottschalkiaceae</taxon>
        <taxon>Gottschalkia</taxon>
    </lineage>
</organism>
<gene>
    <name evidence="2" type="ORF">CLPU_1c00300</name>
</gene>
<accession>A0A0L0WEL4</accession>
<keyword evidence="3" id="KW-1185">Reference proteome</keyword>
<dbReference type="Pfam" id="PF09580">
    <property type="entry name" value="Spore_YhcN_YlaJ"/>
    <property type="match status" value="1"/>
</dbReference>
<dbReference type="InterPro" id="IPR014247">
    <property type="entry name" value="Spore_lipoprot_YhcN/YlaJ"/>
</dbReference>
<name>A0A0L0WEL4_GOTPU</name>
<dbReference type="OrthoDB" id="1707228at2"/>
<feature type="compositionally biased region" description="Polar residues" evidence="1">
    <location>
        <begin position="70"/>
        <end position="88"/>
    </location>
</feature>
<evidence type="ECO:0000313" key="3">
    <source>
        <dbReference type="Proteomes" id="UP000037267"/>
    </source>
</evidence>
<reference evidence="3" key="1">
    <citation type="submission" date="2015-07" db="EMBL/GenBank/DDBJ databases">
        <title>Draft genome sequence of the purine-degrading Gottschalkia purinilyticum DSM 1384 (formerly Clostridium purinilyticum).</title>
        <authorList>
            <person name="Poehlein A."/>
            <person name="Schiel-Bengelsdorf B."/>
            <person name="Bengelsdorf F.R."/>
            <person name="Daniel R."/>
            <person name="Duerre P."/>
        </authorList>
    </citation>
    <scope>NUCLEOTIDE SEQUENCE [LARGE SCALE GENOMIC DNA]</scope>
    <source>
        <strain evidence="3">DSM 1384</strain>
    </source>
</reference>
<dbReference type="Proteomes" id="UP000037267">
    <property type="component" value="Unassembled WGS sequence"/>
</dbReference>
<dbReference type="PROSITE" id="PS51257">
    <property type="entry name" value="PROKAR_LIPOPROTEIN"/>
    <property type="match status" value="1"/>
</dbReference>
<sequence>MKTKFKFLSLSLVVVLVLSIGAIGCRRAPKKVTPPRNNTNNYAPNTDMNGDDRNRNDNTNIGTNRDRINDNTNLGTDRNGINDNTNLGTDRDRVNNNSMLERSDRIAKKVAELNEVNSATTAITGNTALVGVNLKNNTEGTITSDIKNKVQATVKEADPAITNVVVTADADLIERIENVGRDVRNGKPISGLTQEIEEIIRRVTPNM</sequence>
<keyword evidence="2" id="KW-0449">Lipoprotein</keyword>
<dbReference type="EMBL" id="LGSS01000001">
    <property type="protein sequence ID" value="KNF09865.1"/>
    <property type="molecule type" value="Genomic_DNA"/>
</dbReference>
<protein>
    <submittedName>
        <fullName evidence="2">Putative sporulation lipoprotein YhcN/YlaJ</fullName>
    </submittedName>
</protein>
<evidence type="ECO:0000313" key="2">
    <source>
        <dbReference type="EMBL" id="KNF09865.1"/>
    </source>
</evidence>
<proteinExistence type="predicted"/>
<dbReference type="NCBIfam" id="TIGR02898">
    <property type="entry name" value="spore_YhcN_YlaJ"/>
    <property type="match status" value="1"/>
</dbReference>
<dbReference type="AlphaFoldDB" id="A0A0L0WEL4"/>
<dbReference type="GO" id="GO:0030435">
    <property type="term" value="P:sporulation resulting in formation of a cellular spore"/>
    <property type="evidence" value="ECO:0007669"/>
    <property type="project" value="InterPro"/>
</dbReference>